<comment type="caution">
    <text evidence="4">The sequence shown here is derived from an EMBL/GenBank/DDBJ whole genome shotgun (WGS) entry which is preliminary data.</text>
</comment>
<dbReference type="GO" id="GO:0005634">
    <property type="term" value="C:nucleus"/>
    <property type="evidence" value="ECO:0007669"/>
    <property type="project" value="UniProtKB-SubCell"/>
</dbReference>
<feature type="domain" description="YDG" evidence="3">
    <location>
        <begin position="1"/>
        <end position="95"/>
    </location>
</feature>
<dbReference type="AlphaFoldDB" id="A0AAV9PE80"/>
<dbReference type="PROSITE" id="PS51015">
    <property type="entry name" value="YDG"/>
    <property type="match status" value="1"/>
</dbReference>
<feature type="region of interest" description="Disordered" evidence="2">
    <location>
        <begin position="1"/>
        <end position="167"/>
    </location>
</feature>
<keyword evidence="5" id="KW-1185">Reference proteome</keyword>
<evidence type="ECO:0000259" key="3">
    <source>
        <dbReference type="PROSITE" id="PS51015"/>
    </source>
</evidence>
<dbReference type="GeneID" id="89926067"/>
<evidence type="ECO:0000256" key="1">
    <source>
        <dbReference type="PROSITE-ProRule" id="PRU00358"/>
    </source>
</evidence>
<reference evidence="4 5" key="1">
    <citation type="submission" date="2023-08" db="EMBL/GenBank/DDBJ databases">
        <title>Black Yeasts Isolated from many extreme environments.</title>
        <authorList>
            <person name="Coleine C."/>
            <person name="Stajich J.E."/>
            <person name="Selbmann L."/>
        </authorList>
    </citation>
    <scope>NUCLEOTIDE SEQUENCE [LARGE SCALE GENOMIC DNA]</scope>
    <source>
        <strain evidence="4 5">CCFEE 5935</strain>
    </source>
</reference>
<dbReference type="EMBL" id="JAVRRT010000007">
    <property type="protein sequence ID" value="KAK5170138.1"/>
    <property type="molecule type" value="Genomic_DNA"/>
</dbReference>
<evidence type="ECO:0000256" key="2">
    <source>
        <dbReference type="SAM" id="MobiDB-lite"/>
    </source>
</evidence>
<protein>
    <recommendedName>
        <fullName evidence="3">YDG domain-containing protein</fullName>
    </recommendedName>
</protein>
<gene>
    <name evidence="4" type="ORF">LTR77_004722</name>
</gene>
<accession>A0AAV9PE80</accession>
<sequence length="167" mass="20168">MDYTGADGFRKAYSGRYRSHDDGERPERRLERDESRQRARTDAWHRYTDGENARNDPSSRRRGVADLYDNDYEVQRRYFSPRRNGRSPVRRESVRAPSTSRYDEERRSERRRAESSVRRSESREPSYRRRDSTTRRTSPERRTTRTRSPVRSSRRASRYGGDFEYLI</sequence>
<dbReference type="Proteomes" id="UP001337655">
    <property type="component" value="Unassembled WGS sequence"/>
</dbReference>
<keyword evidence="1" id="KW-0539">Nucleus</keyword>
<evidence type="ECO:0000313" key="4">
    <source>
        <dbReference type="EMBL" id="KAK5170138.1"/>
    </source>
</evidence>
<dbReference type="InterPro" id="IPR003105">
    <property type="entry name" value="SRA_YDG"/>
</dbReference>
<organism evidence="4 5">
    <name type="scientific">Saxophila tyrrhenica</name>
    <dbReference type="NCBI Taxonomy" id="1690608"/>
    <lineage>
        <taxon>Eukaryota</taxon>
        <taxon>Fungi</taxon>
        <taxon>Dikarya</taxon>
        <taxon>Ascomycota</taxon>
        <taxon>Pezizomycotina</taxon>
        <taxon>Dothideomycetes</taxon>
        <taxon>Dothideomycetidae</taxon>
        <taxon>Mycosphaerellales</taxon>
        <taxon>Extremaceae</taxon>
        <taxon>Saxophila</taxon>
    </lineage>
</organism>
<evidence type="ECO:0000313" key="5">
    <source>
        <dbReference type="Proteomes" id="UP001337655"/>
    </source>
</evidence>
<name>A0AAV9PE80_9PEZI</name>
<proteinExistence type="predicted"/>
<feature type="compositionally biased region" description="Basic and acidic residues" evidence="2">
    <location>
        <begin position="18"/>
        <end position="59"/>
    </location>
</feature>
<feature type="compositionally biased region" description="Basic and acidic residues" evidence="2">
    <location>
        <begin position="101"/>
        <end position="143"/>
    </location>
</feature>
<dbReference type="RefSeq" id="XP_064659336.1">
    <property type="nucleotide sequence ID" value="XM_064801975.1"/>
</dbReference>
<comment type="subcellular location">
    <subcellularLocation>
        <location evidence="1">Nucleus</location>
    </subcellularLocation>
</comment>